<accession>A0AAD7D2H4</accession>
<keyword evidence="4" id="KW-1185">Reference proteome</keyword>
<gene>
    <name evidence="3" type="ORF">B0H17DRAFT_168789</name>
</gene>
<sequence>METCRPAPKHEDTAAESENTTETSTTSTTEAQLVVLLSESRREAESLRQELAAVRRKADADHRRLQSLLESSSNPKSPEIQVHAFQERIARAEAALDEAETRSRIVESNWVQVDRYLSAIQRQAADSRTAFSRIIAQNDGQLVLPNQSLPALRREIPLRDYISSSGSAEHTASSSDRLRRHSSSTSFHSPREHVRSLPLLIPRGRPSSPFRSPSELERAERWDGGEEDTGGPPPYKRQRASASGRSHDPERVFRPRSPRGPSPPPQRRPSVVTSSSPPIPRKRDADRGRHPSREHMPPPPSPSPAHRPPRPLEHRTPGPYREATIARAYDARNPPLQIIQHQHPSPPPPAPLPPPPPPAPSPGGVPHQYQHRFHLGAGAYPARRLVRPGAYETVVFALDSGTQPYGGKTEGT</sequence>
<dbReference type="AlphaFoldDB" id="A0AAD7D2H4"/>
<keyword evidence="1" id="KW-0175">Coiled coil</keyword>
<evidence type="ECO:0000313" key="4">
    <source>
        <dbReference type="Proteomes" id="UP001221757"/>
    </source>
</evidence>
<protein>
    <submittedName>
        <fullName evidence="3">Uncharacterized protein</fullName>
    </submittedName>
</protein>
<feature type="compositionally biased region" description="Pro residues" evidence="2">
    <location>
        <begin position="297"/>
        <end position="306"/>
    </location>
</feature>
<proteinExistence type="predicted"/>
<evidence type="ECO:0000313" key="3">
    <source>
        <dbReference type="EMBL" id="KAJ7673601.1"/>
    </source>
</evidence>
<reference evidence="3" key="1">
    <citation type="submission" date="2023-03" db="EMBL/GenBank/DDBJ databases">
        <title>Massive genome expansion in bonnet fungi (Mycena s.s.) driven by repeated elements and novel gene families across ecological guilds.</title>
        <authorList>
            <consortium name="Lawrence Berkeley National Laboratory"/>
            <person name="Harder C.B."/>
            <person name="Miyauchi S."/>
            <person name="Viragh M."/>
            <person name="Kuo A."/>
            <person name="Thoen E."/>
            <person name="Andreopoulos B."/>
            <person name="Lu D."/>
            <person name="Skrede I."/>
            <person name="Drula E."/>
            <person name="Henrissat B."/>
            <person name="Morin E."/>
            <person name="Kohler A."/>
            <person name="Barry K."/>
            <person name="LaButti K."/>
            <person name="Morin E."/>
            <person name="Salamov A."/>
            <person name="Lipzen A."/>
            <person name="Mereny Z."/>
            <person name="Hegedus B."/>
            <person name="Baldrian P."/>
            <person name="Stursova M."/>
            <person name="Weitz H."/>
            <person name="Taylor A."/>
            <person name="Grigoriev I.V."/>
            <person name="Nagy L.G."/>
            <person name="Martin F."/>
            <person name="Kauserud H."/>
        </authorList>
    </citation>
    <scope>NUCLEOTIDE SEQUENCE</scope>
    <source>
        <strain evidence="3">CBHHK067</strain>
    </source>
</reference>
<evidence type="ECO:0000256" key="2">
    <source>
        <dbReference type="SAM" id="MobiDB-lite"/>
    </source>
</evidence>
<dbReference type="Proteomes" id="UP001221757">
    <property type="component" value="Unassembled WGS sequence"/>
</dbReference>
<feature type="compositionally biased region" description="Basic and acidic residues" evidence="2">
    <location>
        <begin position="214"/>
        <end position="224"/>
    </location>
</feature>
<evidence type="ECO:0000256" key="1">
    <source>
        <dbReference type="SAM" id="Coils"/>
    </source>
</evidence>
<feature type="compositionally biased region" description="Low complexity" evidence="2">
    <location>
        <begin position="202"/>
        <end position="213"/>
    </location>
</feature>
<dbReference type="EMBL" id="JARKIE010000160">
    <property type="protein sequence ID" value="KAJ7673601.1"/>
    <property type="molecule type" value="Genomic_DNA"/>
</dbReference>
<feature type="compositionally biased region" description="Low complexity" evidence="2">
    <location>
        <begin position="163"/>
        <end position="175"/>
    </location>
</feature>
<feature type="compositionally biased region" description="Low complexity" evidence="2">
    <location>
        <begin position="16"/>
        <end position="30"/>
    </location>
</feature>
<name>A0AAD7D2H4_MYCRO</name>
<feature type="region of interest" description="Disordered" evidence="2">
    <location>
        <begin position="1"/>
        <end position="30"/>
    </location>
</feature>
<feature type="compositionally biased region" description="Pro residues" evidence="2">
    <location>
        <begin position="344"/>
        <end position="363"/>
    </location>
</feature>
<organism evidence="3 4">
    <name type="scientific">Mycena rosella</name>
    <name type="common">Pink bonnet</name>
    <name type="synonym">Agaricus rosellus</name>
    <dbReference type="NCBI Taxonomy" id="1033263"/>
    <lineage>
        <taxon>Eukaryota</taxon>
        <taxon>Fungi</taxon>
        <taxon>Dikarya</taxon>
        <taxon>Basidiomycota</taxon>
        <taxon>Agaricomycotina</taxon>
        <taxon>Agaricomycetes</taxon>
        <taxon>Agaricomycetidae</taxon>
        <taxon>Agaricales</taxon>
        <taxon>Marasmiineae</taxon>
        <taxon>Mycenaceae</taxon>
        <taxon>Mycena</taxon>
    </lineage>
</organism>
<feature type="coiled-coil region" evidence="1">
    <location>
        <begin position="37"/>
        <end position="109"/>
    </location>
</feature>
<comment type="caution">
    <text evidence="3">The sequence shown here is derived from an EMBL/GenBank/DDBJ whole genome shotgun (WGS) entry which is preliminary data.</text>
</comment>
<feature type="compositionally biased region" description="Pro residues" evidence="2">
    <location>
        <begin position="258"/>
        <end position="267"/>
    </location>
</feature>
<feature type="region of interest" description="Disordered" evidence="2">
    <location>
        <begin position="163"/>
        <end position="369"/>
    </location>
</feature>
<feature type="compositionally biased region" description="Low complexity" evidence="2">
    <location>
        <begin position="334"/>
        <end position="343"/>
    </location>
</feature>
<feature type="compositionally biased region" description="Basic and acidic residues" evidence="2">
    <location>
        <begin position="281"/>
        <end position="296"/>
    </location>
</feature>